<feature type="modified residue" description="4-aspartylphosphate" evidence="2">
    <location>
        <position position="53"/>
    </location>
</feature>
<dbReference type="InterPro" id="IPR050595">
    <property type="entry name" value="Bact_response_regulator"/>
</dbReference>
<evidence type="ECO:0000259" key="3">
    <source>
        <dbReference type="PROSITE" id="PS50110"/>
    </source>
</evidence>
<evidence type="ECO:0000313" key="4">
    <source>
        <dbReference type="EMBL" id="KAA5532132.1"/>
    </source>
</evidence>
<proteinExistence type="predicted"/>
<dbReference type="PANTHER" id="PTHR44591">
    <property type="entry name" value="STRESS RESPONSE REGULATOR PROTEIN 1"/>
    <property type="match status" value="1"/>
</dbReference>
<evidence type="ECO:0000256" key="1">
    <source>
        <dbReference type="ARBA" id="ARBA00022553"/>
    </source>
</evidence>
<dbReference type="PANTHER" id="PTHR44591:SF3">
    <property type="entry name" value="RESPONSE REGULATORY DOMAIN-CONTAINING PROTEIN"/>
    <property type="match status" value="1"/>
</dbReference>
<dbReference type="PROSITE" id="PS50110">
    <property type="entry name" value="RESPONSE_REGULATORY"/>
    <property type="match status" value="1"/>
</dbReference>
<accession>A0A5M6CE45</accession>
<dbReference type="SUPFAM" id="SSF52172">
    <property type="entry name" value="CheY-like"/>
    <property type="match status" value="1"/>
</dbReference>
<name>A0A5M6CE45_9BACT</name>
<dbReference type="Proteomes" id="UP000323632">
    <property type="component" value="Unassembled WGS sequence"/>
</dbReference>
<dbReference type="Gene3D" id="3.40.50.2300">
    <property type="match status" value="1"/>
</dbReference>
<dbReference type="InterPro" id="IPR011006">
    <property type="entry name" value="CheY-like_superfamily"/>
</dbReference>
<comment type="caution">
    <text evidence="4">The sequence shown here is derived from an EMBL/GenBank/DDBJ whole genome shotgun (WGS) entry which is preliminary data.</text>
</comment>
<dbReference type="RefSeq" id="WP_150033634.1">
    <property type="nucleotide sequence ID" value="NZ_VWSH01000004.1"/>
</dbReference>
<dbReference type="EMBL" id="VWSH01000004">
    <property type="protein sequence ID" value="KAA5532132.1"/>
    <property type="molecule type" value="Genomic_DNA"/>
</dbReference>
<dbReference type="GO" id="GO:0000160">
    <property type="term" value="P:phosphorelay signal transduction system"/>
    <property type="evidence" value="ECO:0007669"/>
    <property type="project" value="InterPro"/>
</dbReference>
<sequence>MKKILIVDDNENFLEVLSTLLVTKGEFEVITQRRGADVLEIIQNIKPDFVLLDIFIGETNGLDIYKAIKENIPTRETPVLLMSGSDTSVLSDSGANVIAKPFDLKHLMGKINTMAA</sequence>
<feature type="domain" description="Response regulatory" evidence="3">
    <location>
        <begin position="3"/>
        <end position="115"/>
    </location>
</feature>
<dbReference type="InterPro" id="IPR001789">
    <property type="entry name" value="Sig_transdc_resp-reg_receiver"/>
</dbReference>
<dbReference type="Pfam" id="PF00072">
    <property type="entry name" value="Response_reg"/>
    <property type="match status" value="1"/>
</dbReference>
<keyword evidence="5" id="KW-1185">Reference proteome</keyword>
<organism evidence="4 5">
    <name type="scientific">Taibaiella lutea</name>
    <dbReference type="NCBI Taxonomy" id="2608001"/>
    <lineage>
        <taxon>Bacteria</taxon>
        <taxon>Pseudomonadati</taxon>
        <taxon>Bacteroidota</taxon>
        <taxon>Chitinophagia</taxon>
        <taxon>Chitinophagales</taxon>
        <taxon>Chitinophagaceae</taxon>
        <taxon>Taibaiella</taxon>
    </lineage>
</organism>
<dbReference type="SMART" id="SM00448">
    <property type="entry name" value="REC"/>
    <property type="match status" value="1"/>
</dbReference>
<protein>
    <submittedName>
        <fullName evidence="4">Response regulator</fullName>
    </submittedName>
</protein>
<dbReference type="AlphaFoldDB" id="A0A5M6CE45"/>
<gene>
    <name evidence="4" type="ORF">F0919_15130</name>
</gene>
<reference evidence="4 5" key="1">
    <citation type="submission" date="2019-09" db="EMBL/GenBank/DDBJ databases">
        <title>Genome sequence and assembly of Taibaiella sp.</title>
        <authorList>
            <person name="Chhetri G."/>
        </authorList>
    </citation>
    <scope>NUCLEOTIDE SEQUENCE [LARGE SCALE GENOMIC DNA]</scope>
    <source>
        <strain evidence="4 5">KVB11</strain>
    </source>
</reference>
<evidence type="ECO:0000313" key="5">
    <source>
        <dbReference type="Proteomes" id="UP000323632"/>
    </source>
</evidence>
<keyword evidence="1 2" id="KW-0597">Phosphoprotein</keyword>
<evidence type="ECO:0000256" key="2">
    <source>
        <dbReference type="PROSITE-ProRule" id="PRU00169"/>
    </source>
</evidence>